<dbReference type="SUPFAM" id="SSF52833">
    <property type="entry name" value="Thioredoxin-like"/>
    <property type="match status" value="1"/>
</dbReference>
<proteinExistence type="predicted"/>
<dbReference type="InterPro" id="IPR039022">
    <property type="entry name" value="KaiB-like"/>
</dbReference>
<name>A0A212R8A1_RHOAC</name>
<gene>
    <name evidence="2" type="ORF">SAMN06265338_10360</name>
</gene>
<feature type="domain" description="KaiB" evidence="1">
    <location>
        <begin position="10"/>
        <end position="91"/>
    </location>
</feature>
<dbReference type="OrthoDB" id="5458519at2"/>
<reference evidence="3" key="1">
    <citation type="submission" date="2017-06" db="EMBL/GenBank/DDBJ databases">
        <authorList>
            <person name="Varghese N."/>
            <person name="Submissions S."/>
        </authorList>
    </citation>
    <scope>NUCLEOTIDE SEQUENCE [LARGE SCALE GENOMIC DNA]</scope>
    <source>
        <strain evidence="3">DSM 137</strain>
    </source>
</reference>
<evidence type="ECO:0000259" key="1">
    <source>
        <dbReference type="SMART" id="SM01248"/>
    </source>
</evidence>
<dbReference type="GO" id="GO:0048511">
    <property type="term" value="P:rhythmic process"/>
    <property type="evidence" value="ECO:0007669"/>
    <property type="project" value="InterPro"/>
</dbReference>
<dbReference type="AlphaFoldDB" id="A0A212R8A1"/>
<evidence type="ECO:0000313" key="2">
    <source>
        <dbReference type="EMBL" id="SNB68416.1"/>
    </source>
</evidence>
<keyword evidence="3" id="KW-1185">Reference proteome</keyword>
<protein>
    <submittedName>
        <fullName evidence="2">Circadian clock protein KaiB</fullName>
    </submittedName>
</protein>
<dbReference type="CDD" id="cd02978">
    <property type="entry name" value="KaiB_like"/>
    <property type="match status" value="1"/>
</dbReference>
<dbReference type="Gene3D" id="3.40.30.10">
    <property type="entry name" value="Glutaredoxin"/>
    <property type="match status" value="1"/>
</dbReference>
<dbReference type="Pfam" id="PF07689">
    <property type="entry name" value="KaiB"/>
    <property type="match status" value="1"/>
</dbReference>
<dbReference type="RefSeq" id="WP_088520192.1">
    <property type="nucleotide sequence ID" value="NZ_FYDG01000003.1"/>
</dbReference>
<dbReference type="PANTHER" id="PTHR41709:SF2">
    <property type="entry name" value="CIRCADIAN CLOCK PROTEIN KAIB2"/>
    <property type="match status" value="1"/>
</dbReference>
<dbReference type="InterPro" id="IPR011649">
    <property type="entry name" value="KaiB_domain"/>
</dbReference>
<dbReference type="Proteomes" id="UP000198418">
    <property type="component" value="Unassembled WGS sequence"/>
</dbReference>
<dbReference type="EMBL" id="FYDG01000003">
    <property type="protein sequence ID" value="SNB68416.1"/>
    <property type="molecule type" value="Genomic_DNA"/>
</dbReference>
<dbReference type="SMART" id="SM01248">
    <property type="entry name" value="KaiB"/>
    <property type="match status" value="1"/>
</dbReference>
<dbReference type="InterPro" id="IPR036249">
    <property type="entry name" value="Thioredoxin-like_sf"/>
</dbReference>
<evidence type="ECO:0000313" key="3">
    <source>
        <dbReference type="Proteomes" id="UP000198418"/>
    </source>
</evidence>
<organism evidence="2 3">
    <name type="scientific">Rhodoblastus acidophilus</name>
    <name type="common">Rhodopseudomonas acidophila</name>
    <dbReference type="NCBI Taxonomy" id="1074"/>
    <lineage>
        <taxon>Bacteria</taxon>
        <taxon>Pseudomonadati</taxon>
        <taxon>Pseudomonadota</taxon>
        <taxon>Alphaproteobacteria</taxon>
        <taxon>Hyphomicrobiales</taxon>
        <taxon>Rhodoblastaceae</taxon>
        <taxon>Rhodoblastus</taxon>
    </lineage>
</organism>
<sequence>MEGREAYRLLLFVSGATPRSMRAVAAVRNLCDTRLPGAYRLDVIDAFLDPVLARDHQILALPTLLRLSPGPTKMFVGDISDPVRLAAGLGLSWRPVIAPGAPS</sequence>
<dbReference type="PANTHER" id="PTHR41709">
    <property type="entry name" value="KAIB-LIKE PROTEIN 1"/>
    <property type="match status" value="1"/>
</dbReference>
<accession>A0A212R8A1</accession>